<feature type="compositionally biased region" description="Low complexity" evidence="2">
    <location>
        <begin position="203"/>
        <end position="212"/>
    </location>
</feature>
<comment type="similarity">
    <text evidence="1">Belongs to the LOG family.</text>
</comment>
<dbReference type="PANTHER" id="PTHR31223">
    <property type="entry name" value="LOG FAMILY PROTEIN YJL055W"/>
    <property type="match status" value="1"/>
</dbReference>
<dbReference type="Gene3D" id="3.40.50.450">
    <property type="match status" value="1"/>
</dbReference>
<dbReference type="Pfam" id="PF03641">
    <property type="entry name" value="Lysine_decarbox"/>
    <property type="match status" value="1"/>
</dbReference>
<dbReference type="EC" id="3.2.2.-" evidence="3"/>
<gene>
    <name evidence="3" type="ORF">ACFPZ4_10670</name>
</gene>
<dbReference type="PANTHER" id="PTHR31223:SF70">
    <property type="entry name" value="LOG FAMILY PROTEIN YJL055W"/>
    <property type="match status" value="1"/>
</dbReference>
<keyword evidence="4" id="KW-1185">Reference proteome</keyword>
<dbReference type="SUPFAM" id="SSF102405">
    <property type="entry name" value="MCP/YpsA-like"/>
    <property type="match status" value="1"/>
</dbReference>
<dbReference type="GO" id="GO:0016798">
    <property type="term" value="F:hydrolase activity, acting on glycosyl bonds"/>
    <property type="evidence" value="ECO:0007669"/>
    <property type="project" value="UniProtKB-KW"/>
</dbReference>
<keyword evidence="3" id="KW-0326">Glycosidase</keyword>
<keyword evidence="3" id="KW-0378">Hydrolase</keyword>
<proteinExistence type="inferred from homology"/>
<feature type="region of interest" description="Disordered" evidence="2">
    <location>
        <begin position="180"/>
        <end position="212"/>
    </location>
</feature>
<sequence length="212" mass="21258">MRVGLYGGAASGREELHHAVASLVSALADSGCEFVYGGGADGVMGLAAQTALTHGARVTGILAPPGEGDETPHPGLTRVEVATSRPARRARILGLSDVVVALPGGPGTLEEITEAVNLRRLGLTRARCAVLDAQGFFDPFLRQLDQMAAQGFLRQPRATLVATVATARDVAALCDGEVGQDGRGSGCADAGSPTGLDGGPGAPGAARPPAGS</sequence>
<comment type="caution">
    <text evidence="3">The sequence shown here is derived from an EMBL/GenBank/DDBJ whole genome shotgun (WGS) entry which is preliminary data.</text>
</comment>
<dbReference type="Proteomes" id="UP001596207">
    <property type="component" value="Unassembled WGS sequence"/>
</dbReference>
<evidence type="ECO:0000256" key="1">
    <source>
        <dbReference type="ARBA" id="ARBA00006763"/>
    </source>
</evidence>
<name>A0ABW1HMQ4_9ACTN</name>
<dbReference type="RefSeq" id="WP_353901802.1">
    <property type="nucleotide sequence ID" value="NZ_CP158970.1"/>
</dbReference>
<evidence type="ECO:0000313" key="4">
    <source>
        <dbReference type="Proteomes" id="UP001596207"/>
    </source>
</evidence>
<organism evidence="3 4">
    <name type="scientific">Micromonospora harpali</name>
    <dbReference type="NCBI Taxonomy" id="1490225"/>
    <lineage>
        <taxon>Bacteria</taxon>
        <taxon>Bacillati</taxon>
        <taxon>Actinomycetota</taxon>
        <taxon>Actinomycetes</taxon>
        <taxon>Micromonosporales</taxon>
        <taxon>Micromonosporaceae</taxon>
        <taxon>Micromonospora</taxon>
    </lineage>
</organism>
<accession>A0ABW1HMQ4</accession>
<reference evidence="4" key="1">
    <citation type="journal article" date="2019" name="Int. J. Syst. Evol. Microbiol.">
        <title>The Global Catalogue of Microorganisms (GCM) 10K type strain sequencing project: providing services to taxonomists for standard genome sequencing and annotation.</title>
        <authorList>
            <consortium name="The Broad Institute Genomics Platform"/>
            <consortium name="The Broad Institute Genome Sequencing Center for Infectious Disease"/>
            <person name="Wu L."/>
            <person name="Ma J."/>
        </authorList>
    </citation>
    <scope>NUCLEOTIDE SEQUENCE [LARGE SCALE GENOMIC DNA]</scope>
    <source>
        <strain evidence="4">CGMCC 4.7173</strain>
    </source>
</reference>
<evidence type="ECO:0000256" key="2">
    <source>
        <dbReference type="SAM" id="MobiDB-lite"/>
    </source>
</evidence>
<dbReference type="EMBL" id="JBHSQQ010000044">
    <property type="protein sequence ID" value="MFC5941940.1"/>
    <property type="molecule type" value="Genomic_DNA"/>
</dbReference>
<evidence type="ECO:0000313" key="3">
    <source>
        <dbReference type="EMBL" id="MFC5941940.1"/>
    </source>
</evidence>
<dbReference type="InterPro" id="IPR031100">
    <property type="entry name" value="LOG_fam"/>
</dbReference>
<protein>
    <submittedName>
        <fullName evidence="3">LOG family protein</fullName>
        <ecNumber evidence="3">3.2.2.-</ecNumber>
    </submittedName>
</protein>